<evidence type="ECO:0000256" key="4">
    <source>
        <dbReference type="ARBA" id="ARBA00023242"/>
    </source>
</evidence>
<dbReference type="InterPro" id="IPR001356">
    <property type="entry name" value="HD"/>
</dbReference>
<dbReference type="AlphaFoldDB" id="A0A183UL80"/>
<name>A0A183UL80_TOXCA</name>
<reference evidence="8 9" key="2">
    <citation type="submission" date="2018-11" db="EMBL/GenBank/DDBJ databases">
        <authorList>
            <consortium name="Pathogen Informatics"/>
        </authorList>
    </citation>
    <scope>NUCLEOTIDE SEQUENCE [LARGE SCALE GENOMIC DNA]</scope>
</reference>
<dbReference type="InterPro" id="IPR017970">
    <property type="entry name" value="Homeobox_CS"/>
</dbReference>
<keyword evidence="4 5" id="KW-0539">Nucleus</keyword>
<proteinExistence type="predicted"/>
<comment type="subcellular location">
    <subcellularLocation>
        <location evidence="1 5 6">Nucleus</location>
    </subcellularLocation>
</comment>
<evidence type="ECO:0000256" key="6">
    <source>
        <dbReference type="RuleBase" id="RU000682"/>
    </source>
</evidence>
<dbReference type="PROSITE" id="PS00027">
    <property type="entry name" value="HOMEOBOX_1"/>
    <property type="match status" value="1"/>
</dbReference>
<organism evidence="9 10">
    <name type="scientific">Toxocara canis</name>
    <name type="common">Canine roundworm</name>
    <dbReference type="NCBI Taxonomy" id="6265"/>
    <lineage>
        <taxon>Eukaryota</taxon>
        <taxon>Metazoa</taxon>
        <taxon>Ecdysozoa</taxon>
        <taxon>Nematoda</taxon>
        <taxon>Chromadorea</taxon>
        <taxon>Rhabditida</taxon>
        <taxon>Spirurina</taxon>
        <taxon>Ascaridomorpha</taxon>
        <taxon>Ascaridoidea</taxon>
        <taxon>Toxocaridae</taxon>
        <taxon>Toxocara</taxon>
    </lineage>
</organism>
<dbReference type="PROSITE" id="PS50071">
    <property type="entry name" value="HOMEOBOX_2"/>
    <property type="match status" value="1"/>
</dbReference>
<protein>
    <submittedName>
        <fullName evidence="10">Visual system homeobox 1</fullName>
    </submittedName>
</protein>
<feature type="domain" description="Homeobox" evidence="7">
    <location>
        <begin position="68"/>
        <end position="128"/>
    </location>
</feature>
<dbReference type="Proteomes" id="UP000050794">
    <property type="component" value="Unassembled WGS sequence"/>
</dbReference>
<sequence>MALTADGDHLRRLYRSPIAPCSLSPTLGFDKNFIPSMPLFAHSPSDTVISVTYCGHLEANSVNTADKANRRRFRTNFTENQSIALEEAFQESHYPDQNSKRNLSMILDVPEDRITVWFQNRRAKWRRKELREREKKRFPPKEYRHVEPSLVYSSQRRTTDGTMQLLQPPTTNRQYPSATRRDQHLYSTFPPCEQRIYHFDRLP</sequence>
<dbReference type="GO" id="GO:0000981">
    <property type="term" value="F:DNA-binding transcription factor activity, RNA polymerase II-specific"/>
    <property type="evidence" value="ECO:0007669"/>
    <property type="project" value="InterPro"/>
</dbReference>
<evidence type="ECO:0000313" key="8">
    <source>
        <dbReference type="EMBL" id="VDM40571.1"/>
    </source>
</evidence>
<keyword evidence="3 5" id="KW-0371">Homeobox</keyword>
<dbReference type="CDD" id="cd00086">
    <property type="entry name" value="homeodomain"/>
    <property type="match status" value="1"/>
</dbReference>
<reference evidence="10" key="1">
    <citation type="submission" date="2016-06" db="UniProtKB">
        <authorList>
            <consortium name="WormBaseParasite"/>
        </authorList>
    </citation>
    <scope>IDENTIFICATION</scope>
</reference>
<keyword evidence="2 5" id="KW-0238">DNA-binding</keyword>
<dbReference type="WBParaSite" id="TCNE_0000925001-mRNA-1">
    <property type="protein sequence ID" value="TCNE_0000925001-mRNA-1"/>
    <property type="gene ID" value="TCNE_0000925001"/>
</dbReference>
<dbReference type="PANTHER" id="PTHR24329">
    <property type="entry name" value="HOMEOBOX PROTEIN ARISTALESS"/>
    <property type="match status" value="1"/>
</dbReference>
<evidence type="ECO:0000313" key="10">
    <source>
        <dbReference type="WBParaSite" id="TCNE_0000925001-mRNA-1"/>
    </source>
</evidence>
<evidence type="ECO:0000313" key="9">
    <source>
        <dbReference type="Proteomes" id="UP000050794"/>
    </source>
</evidence>
<dbReference type="GO" id="GO:0000977">
    <property type="term" value="F:RNA polymerase II transcription regulatory region sequence-specific DNA binding"/>
    <property type="evidence" value="ECO:0007669"/>
    <property type="project" value="TreeGrafter"/>
</dbReference>
<dbReference type="PANTHER" id="PTHR24329:SF543">
    <property type="entry name" value="FI01017P-RELATED"/>
    <property type="match status" value="1"/>
</dbReference>
<dbReference type="Pfam" id="PF00046">
    <property type="entry name" value="Homeodomain"/>
    <property type="match status" value="1"/>
</dbReference>
<dbReference type="GO" id="GO:0005634">
    <property type="term" value="C:nucleus"/>
    <property type="evidence" value="ECO:0007669"/>
    <property type="project" value="UniProtKB-SubCell"/>
</dbReference>
<dbReference type="EMBL" id="UYWY01020122">
    <property type="protein sequence ID" value="VDM40571.1"/>
    <property type="molecule type" value="Genomic_DNA"/>
</dbReference>
<feature type="DNA-binding region" description="Homeobox" evidence="5">
    <location>
        <begin position="70"/>
        <end position="129"/>
    </location>
</feature>
<dbReference type="InterPro" id="IPR050649">
    <property type="entry name" value="Paired_Homeobox_TFs"/>
</dbReference>
<dbReference type="InterPro" id="IPR009057">
    <property type="entry name" value="Homeodomain-like_sf"/>
</dbReference>
<evidence type="ECO:0000259" key="7">
    <source>
        <dbReference type="PROSITE" id="PS50071"/>
    </source>
</evidence>
<dbReference type="SUPFAM" id="SSF46689">
    <property type="entry name" value="Homeodomain-like"/>
    <property type="match status" value="1"/>
</dbReference>
<keyword evidence="9" id="KW-1185">Reference proteome</keyword>
<evidence type="ECO:0000256" key="3">
    <source>
        <dbReference type="ARBA" id="ARBA00023155"/>
    </source>
</evidence>
<accession>A0A183UL80</accession>
<evidence type="ECO:0000256" key="5">
    <source>
        <dbReference type="PROSITE-ProRule" id="PRU00108"/>
    </source>
</evidence>
<dbReference type="SMART" id="SM00389">
    <property type="entry name" value="HOX"/>
    <property type="match status" value="1"/>
</dbReference>
<evidence type="ECO:0000256" key="1">
    <source>
        <dbReference type="ARBA" id="ARBA00004123"/>
    </source>
</evidence>
<evidence type="ECO:0000256" key="2">
    <source>
        <dbReference type="ARBA" id="ARBA00023125"/>
    </source>
</evidence>
<gene>
    <name evidence="8" type="ORF">TCNE_LOCUS9250</name>
</gene>
<dbReference type="Gene3D" id="1.10.10.60">
    <property type="entry name" value="Homeodomain-like"/>
    <property type="match status" value="1"/>
</dbReference>